<dbReference type="GO" id="GO:0008270">
    <property type="term" value="F:zinc ion binding"/>
    <property type="evidence" value="ECO:0007669"/>
    <property type="project" value="UniProtKB-KW"/>
</dbReference>
<keyword evidence="16" id="KW-1185">Reference proteome</keyword>
<evidence type="ECO:0000256" key="3">
    <source>
        <dbReference type="ARBA" id="ARBA00022723"/>
    </source>
</evidence>
<evidence type="ECO:0000313" key="16">
    <source>
        <dbReference type="Proteomes" id="UP000291343"/>
    </source>
</evidence>
<evidence type="ECO:0000259" key="14">
    <source>
        <dbReference type="PROSITE" id="PS51058"/>
    </source>
</evidence>
<sequence>MTEKASSKLSREEIAKQFQLPERKSKIASILKQDDQKYCVCRSTDTSRFMIACDSCEEWYHGDCIGILENDAKFIRQYFCVQCQDEDQTLVTQFKPGVKAEVEARIFSPTKKKRRDRQELADITSSSNRWNDTKVHHKKGKAKRKVVCGKCANCLRLQSCGQCGMCQRGRGDQCLRLRCLSAQNWIKFRGNICKDKNRSEVCQC</sequence>
<feature type="domain" description="PHD-type" evidence="13">
    <location>
        <begin position="36"/>
        <end position="86"/>
    </location>
</feature>
<dbReference type="PANTHER" id="PTHR46174">
    <property type="entry name" value="CXXC-TYPE ZINC FINGER PROTEIN 1"/>
    <property type="match status" value="1"/>
</dbReference>
<dbReference type="PROSITE" id="PS51058">
    <property type="entry name" value="ZF_CXXC"/>
    <property type="match status" value="1"/>
</dbReference>
<dbReference type="InParanoid" id="A0A482WYI2"/>
<dbReference type="GO" id="GO:0003677">
    <property type="term" value="F:DNA binding"/>
    <property type="evidence" value="ECO:0007669"/>
    <property type="project" value="UniProtKB-KW"/>
</dbReference>
<evidence type="ECO:0000256" key="1">
    <source>
        <dbReference type="ARBA" id="ARBA00004123"/>
    </source>
</evidence>
<dbReference type="OrthoDB" id="419183at2759"/>
<evidence type="ECO:0000256" key="10">
    <source>
        <dbReference type="ARBA" id="ARBA00023828"/>
    </source>
</evidence>
<keyword evidence="5" id="KW-0862">Zinc</keyword>
<gene>
    <name evidence="15" type="ORF">LSTR_LSTR006518</name>
</gene>
<dbReference type="AlphaFoldDB" id="A0A482WYI2"/>
<comment type="caution">
    <text evidence="15">The sequence shown here is derived from an EMBL/GenBank/DDBJ whole genome shotgun (WGS) entry which is preliminary data.</text>
</comment>
<proteinExistence type="predicted"/>
<evidence type="ECO:0000256" key="5">
    <source>
        <dbReference type="ARBA" id="ARBA00022833"/>
    </source>
</evidence>
<evidence type="ECO:0000256" key="7">
    <source>
        <dbReference type="ARBA" id="ARBA00023125"/>
    </source>
</evidence>
<dbReference type="GO" id="GO:0048188">
    <property type="term" value="C:Set1C/COMPASS complex"/>
    <property type="evidence" value="ECO:0007669"/>
    <property type="project" value="InterPro"/>
</dbReference>
<dbReference type="PANTHER" id="PTHR46174:SF1">
    <property type="entry name" value="CXXC-TYPE ZINC FINGER PROTEIN 1"/>
    <property type="match status" value="1"/>
</dbReference>
<dbReference type="FunFam" id="3.30.40.10:FF:000138">
    <property type="entry name" value="CXXC-type zinc finger protein 1"/>
    <property type="match status" value="1"/>
</dbReference>
<dbReference type="Gene3D" id="3.30.40.10">
    <property type="entry name" value="Zinc/RING finger domain, C3HC4 (zinc finger)"/>
    <property type="match status" value="1"/>
</dbReference>
<keyword evidence="7" id="KW-0238">DNA-binding</keyword>
<dbReference type="InterPro" id="IPR011011">
    <property type="entry name" value="Znf_FYVE_PHD"/>
</dbReference>
<keyword evidence="8" id="KW-0804">Transcription</keyword>
<keyword evidence="3" id="KW-0479">Metal-binding</keyword>
<dbReference type="InterPro" id="IPR019787">
    <property type="entry name" value="Znf_PHD-finger"/>
</dbReference>
<evidence type="ECO:0000256" key="12">
    <source>
        <dbReference type="PROSITE-ProRule" id="PRU00509"/>
    </source>
</evidence>
<organism evidence="15 16">
    <name type="scientific">Laodelphax striatellus</name>
    <name type="common">Small brown planthopper</name>
    <name type="synonym">Delphax striatella</name>
    <dbReference type="NCBI Taxonomy" id="195883"/>
    <lineage>
        <taxon>Eukaryota</taxon>
        <taxon>Metazoa</taxon>
        <taxon>Ecdysozoa</taxon>
        <taxon>Arthropoda</taxon>
        <taxon>Hexapoda</taxon>
        <taxon>Insecta</taxon>
        <taxon>Pterygota</taxon>
        <taxon>Neoptera</taxon>
        <taxon>Paraneoptera</taxon>
        <taxon>Hemiptera</taxon>
        <taxon>Auchenorrhyncha</taxon>
        <taxon>Fulgoroidea</taxon>
        <taxon>Delphacidae</taxon>
        <taxon>Criomorphinae</taxon>
        <taxon>Laodelphax</taxon>
    </lineage>
</organism>
<dbReference type="PROSITE" id="PS01359">
    <property type="entry name" value="ZF_PHD_1"/>
    <property type="match status" value="1"/>
</dbReference>
<dbReference type="GO" id="GO:0045893">
    <property type="term" value="P:positive regulation of DNA-templated transcription"/>
    <property type="evidence" value="ECO:0007669"/>
    <property type="project" value="TreeGrafter"/>
</dbReference>
<dbReference type="Pfam" id="PF00628">
    <property type="entry name" value="PHD"/>
    <property type="match status" value="1"/>
</dbReference>
<evidence type="ECO:0000256" key="9">
    <source>
        <dbReference type="ARBA" id="ARBA00023242"/>
    </source>
</evidence>
<dbReference type="InterPro" id="IPR037869">
    <property type="entry name" value="Spp1/CFP1"/>
</dbReference>
<dbReference type="InterPro" id="IPR002857">
    <property type="entry name" value="Znf_CXXC"/>
</dbReference>
<dbReference type="SMART" id="SM00249">
    <property type="entry name" value="PHD"/>
    <property type="match status" value="1"/>
</dbReference>
<evidence type="ECO:0000256" key="6">
    <source>
        <dbReference type="ARBA" id="ARBA00023015"/>
    </source>
</evidence>
<accession>A0A482WYI2</accession>
<feature type="domain" description="CXXC-type" evidence="14">
    <location>
        <begin position="140"/>
        <end position="180"/>
    </location>
</feature>
<dbReference type="InterPro" id="IPR001965">
    <property type="entry name" value="Znf_PHD"/>
</dbReference>
<keyword evidence="9" id="KW-0539">Nucleus</keyword>
<dbReference type="InterPro" id="IPR019786">
    <property type="entry name" value="Zinc_finger_PHD-type_CS"/>
</dbReference>
<evidence type="ECO:0000256" key="11">
    <source>
        <dbReference type="ARBA" id="ARBA00081451"/>
    </source>
</evidence>
<keyword evidence="2" id="KW-0597">Phosphoprotein</keyword>
<dbReference type="InterPro" id="IPR013083">
    <property type="entry name" value="Znf_RING/FYVE/PHD"/>
</dbReference>
<dbReference type="PROSITE" id="PS50016">
    <property type="entry name" value="ZF_PHD_2"/>
    <property type="match status" value="1"/>
</dbReference>
<evidence type="ECO:0000256" key="2">
    <source>
        <dbReference type="ARBA" id="ARBA00022553"/>
    </source>
</evidence>
<keyword evidence="4 12" id="KW-0863">Zinc-finger</keyword>
<evidence type="ECO:0000256" key="8">
    <source>
        <dbReference type="ARBA" id="ARBA00023163"/>
    </source>
</evidence>
<dbReference type="Proteomes" id="UP000291343">
    <property type="component" value="Unassembled WGS sequence"/>
</dbReference>
<evidence type="ECO:0000259" key="13">
    <source>
        <dbReference type="PROSITE" id="PS50016"/>
    </source>
</evidence>
<dbReference type="SUPFAM" id="SSF57903">
    <property type="entry name" value="FYVE/PHD zinc finger"/>
    <property type="match status" value="1"/>
</dbReference>
<dbReference type="EMBL" id="QKKF02022344">
    <property type="protein sequence ID" value="RZF38392.1"/>
    <property type="molecule type" value="Genomic_DNA"/>
</dbReference>
<dbReference type="STRING" id="195883.A0A482WYI2"/>
<name>A0A482WYI2_LAOST</name>
<comment type="subcellular location">
    <subcellularLocation>
        <location evidence="1">Nucleus</location>
    </subcellularLocation>
</comment>
<reference evidence="15 16" key="1">
    <citation type="journal article" date="2017" name="Gigascience">
        <title>Genome sequence of the small brown planthopper, Laodelphax striatellus.</title>
        <authorList>
            <person name="Zhu J."/>
            <person name="Jiang F."/>
            <person name="Wang X."/>
            <person name="Yang P."/>
            <person name="Bao Y."/>
            <person name="Zhao W."/>
            <person name="Wang W."/>
            <person name="Lu H."/>
            <person name="Wang Q."/>
            <person name="Cui N."/>
            <person name="Li J."/>
            <person name="Chen X."/>
            <person name="Luo L."/>
            <person name="Yu J."/>
            <person name="Kang L."/>
            <person name="Cui F."/>
        </authorList>
    </citation>
    <scope>NUCLEOTIDE SEQUENCE [LARGE SCALE GENOMIC DNA]</scope>
    <source>
        <strain evidence="15">Lst14</strain>
    </source>
</reference>
<evidence type="ECO:0000313" key="15">
    <source>
        <dbReference type="EMBL" id="RZF38392.1"/>
    </source>
</evidence>
<evidence type="ECO:0000256" key="4">
    <source>
        <dbReference type="ARBA" id="ARBA00022771"/>
    </source>
</evidence>
<keyword evidence="6" id="KW-0805">Transcription regulation</keyword>
<dbReference type="SMR" id="A0A482WYI2"/>
<protein>
    <recommendedName>
        <fullName evidence="10">CXXC-type zinc finger protein 1</fullName>
    </recommendedName>
    <alternativeName>
        <fullName evidence="11">PHD finger and CXXC domain-containing protein 1</fullName>
    </alternativeName>
</protein>